<proteinExistence type="predicted"/>
<comment type="caution">
    <text evidence="1">The sequence shown here is derived from an EMBL/GenBank/DDBJ whole genome shotgun (WGS) entry which is preliminary data.</text>
</comment>
<evidence type="ECO:0000313" key="1">
    <source>
        <dbReference type="EMBL" id="GGW21049.1"/>
    </source>
</evidence>
<gene>
    <name evidence="1" type="ORF">GCM10011419_30160</name>
</gene>
<evidence type="ECO:0000313" key="2">
    <source>
        <dbReference type="Proteomes" id="UP000662678"/>
    </source>
</evidence>
<organism evidence="1 2">
    <name type="scientific">Vogesella fluminis</name>
    <dbReference type="NCBI Taxonomy" id="1069161"/>
    <lineage>
        <taxon>Bacteria</taxon>
        <taxon>Pseudomonadati</taxon>
        <taxon>Pseudomonadota</taxon>
        <taxon>Betaproteobacteria</taxon>
        <taxon>Neisseriales</taxon>
        <taxon>Chromobacteriaceae</taxon>
        <taxon>Vogesella</taxon>
    </lineage>
</organism>
<dbReference type="Proteomes" id="UP000662678">
    <property type="component" value="Unassembled WGS sequence"/>
</dbReference>
<protein>
    <submittedName>
        <fullName evidence="1">Uncharacterized protein</fullName>
    </submittedName>
</protein>
<name>A0ABQ2W9F5_9NEIS</name>
<sequence>MPNLWGELKRTIGDKAEAIGKHGLPQARPNEHVISYALDAEARTLQSATIARFNELERACDGVKRTLIGRRLELALRVALVLAVWDNAGGEGGTIRREHLQWGLDFATYSHDCLLSFVDDMTDSQAIRNGRRVLGGITDACAGWLRFTGAKAPAVNRMATELKRVQHSALLRWSKLDKRAFDEATAWLIETEQIIVEHGEGSKFYLLMKMN</sequence>
<dbReference type="RefSeq" id="WP_189354967.1">
    <property type="nucleotide sequence ID" value="NZ_BMYP01000117.1"/>
</dbReference>
<reference evidence="2" key="1">
    <citation type="journal article" date="2019" name="Int. J. Syst. Evol. Microbiol.">
        <title>The Global Catalogue of Microorganisms (GCM) 10K type strain sequencing project: providing services to taxonomists for standard genome sequencing and annotation.</title>
        <authorList>
            <consortium name="The Broad Institute Genomics Platform"/>
            <consortium name="The Broad Institute Genome Sequencing Center for Infectious Disease"/>
            <person name="Wu L."/>
            <person name="Ma J."/>
        </authorList>
    </citation>
    <scope>NUCLEOTIDE SEQUENCE [LARGE SCALE GENOMIC DNA]</scope>
    <source>
        <strain evidence="2">KCTC 23713</strain>
    </source>
</reference>
<keyword evidence="2" id="KW-1185">Reference proteome</keyword>
<accession>A0ABQ2W9F5</accession>
<dbReference type="EMBL" id="BMYP01000117">
    <property type="protein sequence ID" value="GGW21049.1"/>
    <property type="molecule type" value="Genomic_DNA"/>
</dbReference>